<evidence type="ECO:0000313" key="3">
    <source>
        <dbReference type="EMBL" id="RDX47792.1"/>
    </source>
</evidence>
<dbReference type="Gene3D" id="2.60.120.260">
    <property type="entry name" value="Galactose-binding domain-like"/>
    <property type="match status" value="1"/>
</dbReference>
<evidence type="ECO:0000256" key="1">
    <source>
        <dbReference type="SAM" id="MobiDB-lite"/>
    </source>
</evidence>
<feature type="transmembrane region" description="Helical" evidence="2">
    <location>
        <begin position="255"/>
        <end position="279"/>
    </location>
</feature>
<dbReference type="AlphaFoldDB" id="A0A371D5L3"/>
<protein>
    <submittedName>
        <fullName evidence="3">Uncharacterized protein</fullName>
    </submittedName>
</protein>
<dbReference type="STRING" id="139420.A0A371D5L3"/>
<keyword evidence="2" id="KW-1133">Transmembrane helix</keyword>
<feature type="compositionally biased region" description="Low complexity" evidence="1">
    <location>
        <begin position="369"/>
        <end position="381"/>
    </location>
</feature>
<sequence>MLMFRTVRIEDSDPLVQYSSSQWIVDDPFALASGDSRHGAALPELTVSLQFHGTGVQVVGILDASVHGGQPTTMYALDGVVVDTYNAPWTSERTFDAVFYVNRSLSPGDHTIEITNVNGTSPNLFWLDYFLVDAAPTLGATTSTTSRQPTFSTSSSASSSSSSSFIRVTTTRLVSKTRTSVTPTSAISNATTTITTSLNVTTSKPTPSTGDNITSATIQTDSTESLLSSPASSRSSSASAVATAQGPTSSPASRIATIGVSAGGAVGVVLLTVVLVLWWRLRRRKANLRAPSVFTQETASFTGTAFSRPDPDRRFCKMHGRIHTRPAPSDYATSARSVYTSSSYAQAHDVRRSYMPSTAYHLDTANAQSRPSSRPSSPSSESEVHHEPSSPVAETPEPATPSPSTILRAEVARSPWYVPPGPERQPDAQSLLRAIRARERPRRPHRAQAVPPIGRMEEMDSGLRLYRDDGTLPPRYTAQ</sequence>
<feature type="compositionally biased region" description="Low complexity" evidence="1">
    <location>
        <begin position="389"/>
        <end position="405"/>
    </location>
</feature>
<name>A0A371D5L3_9APHY</name>
<feature type="compositionally biased region" description="Polar residues" evidence="1">
    <location>
        <begin position="204"/>
        <end position="221"/>
    </location>
</feature>
<dbReference type="OrthoDB" id="2757989at2759"/>
<feature type="compositionally biased region" description="Low complexity" evidence="1">
    <location>
        <begin position="222"/>
        <end position="244"/>
    </location>
</feature>
<proteinExistence type="predicted"/>
<keyword evidence="2" id="KW-0812">Transmembrane</keyword>
<organism evidence="3 4">
    <name type="scientific">Lentinus brumalis</name>
    <dbReference type="NCBI Taxonomy" id="2498619"/>
    <lineage>
        <taxon>Eukaryota</taxon>
        <taxon>Fungi</taxon>
        <taxon>Dikarya</taxon>
        <taxon>Basidiomycota</taxon>
        <taxon>Agaricomycotina</taxon>
        <taxon>Agaricomycetes</taxon>
        <taxon>Polyporales</taxon>
        <taxon>Polyporaceae</taxon>
        <taxon>Lentinus</taxon>
    </lineage>
</organism>
<dbReference type="Proteomes" id="UP000256964">
    <property type="component" value="Unassembled WGS sequence"/>
</dbReference>
<accession>A0A371D5L3</accession>
<keyword evidence="2" id="KW-0472">Membrane</keyword>
<dbReference type="EMBL" id="KZ857416">
    <property type="protein sequence ID" value="RDX47792.1"/>
    <property type="molecule type" value="Genomic_DNA"/>
</dbReference>
<gene>
    <name evidence="3" type="ORF">OH76DRAFT_1405584</name>
</gene>
<feature type="region of interest" description="Disordered" evidence="1">
    <location>
        <begin position="141"/>
        <end position="161"/>
    </location>
</feature>
<evidence type="ECO:0000256" key="2">
    <source>
        <dbReference type="SAM" id="Phobius"/>
    </source>
</evidence>
<keyword evidence="4" id="KW-1185">Reference proteome</keyword>
<feature type="region of interest" description="Disordered" evidence="1">
    <location>
        <begin position="198"/>
        <end position="253"/>
    </location>
</feature>
<feature type="region of interest" description="Disordered" evidence="1">
    <location>
        <begin position="364"/>
        <end position="479"/>
    </location>
</feature>
<evidence type="ECO:0000313" key="4">
    <source>
        <dbReference type="Proteomes" id="UP000256964"/>
    </source>
</evidence>
<reference evidence="3 4" key="1">
    <citation type="journal article" date="2018" name="Biotechnol. Biofuels">
        <title>Integrative visual omics of the white-rot fungus Polyporus brumalis exposes the biotechnological potential of its oxidative enzymes for delignifying raw plant biomass.</title>
        <authorList>
            <person name="Miyauchi S."/>
            <person name="Rancon A."/>
            <person name="Drula E."/>
            <person name="Hage H."/>
            <person name="Chaduli D."/>
            <person name="Favel A."/>
            <person name="Grisel S."/>
            <person name="Henrissat B."/>
            <person name="Herpoel-Gimbert I."/>
            <person name="Ruiz-Duenas F.J."/>
            <person name="Chevret D."/>
            <person name="Hainaut M."/>
            <person name="Lin J."/>
            <person name="Wang M."/>
            <person name="Pangilinan J."/>
            <person name="Lipzen A."/>
            <person name="Lesage-Meessen L."/>
            <person name="Navarro D."/>
            <person name="Riley R."/>
            <person name="Grigoriev I.V."/>
            <person name="Zhou S."/>
            <person name="Raouche S."/>
            <person name="Rosso M.N."/>
        </authorList>
    </citation>
    <scope>NUCLEOTIDE SEQUENCE [LARGE SCALE GENOMIC DNA]</scope>
    <source>
        <strain evidence="3 4">BRFM 1820</strain>
    </source>
</reference>